<evidence type="ECO:0000256" key="1">
    <source>
        <dbReference type="SAM" id="MobiDB-lite"/>
    </source>
</evidence>
<dbReference type="Proteomes" id="UP000593566">
    <property type="component" value="Unassembled WGS sequence"/>
</dbReference>
<name>A0A8H6CAQ8_9LECA</name>
<feature type="region of interest" description="Disordered" evidence="1">
    <location>
        <begin position="1"/>
        <end position="24"/>
    </location>
</feature>
<accession>A0A8H6CAQ8</accession>
<gene>
    <name evidence="2" type="ORF">HO133_003829</name>
</gene>
<proteinExistence type="predicted"/>
<feature type="compositionally biased region" description="Polar residues" evidence="1">
    <location>
        <begin position="181"/>
        <end position="190"/>
    </location>
</feature>
<keyword evidence="3" id="KW-1185">Reference proteome</keyword>
<comment type="caution">
    <text evidence="2">The sequence shown here is derived from an EMBL/GenBank/DDBJ whole genome shotgun (WGS) entry which is preliminary data.</text>
</comment>
<feature type="region of interest" description="Disordered" evidence="1">
    <location>
        <begin position="158"/>
        <end position="190"/>
    </location>
</feature>
<feature type="compositionally biased region" description="Basic and acidic residues" evidence="1">
    <location>
        <begin position="291"/>
        <end position="307"/>
    </location>
</feature>
<dbReference type="AlphaFoldDB" id="A0A8H6CAQ8"/>
<dbReference type="EMBL" id="JACCJB010000018">
    <property type="protein sequence ID" value="KAF6220004.1"/>
    <property type="molecule type" value="Genomic_DNA"/>
</dbReference>
<feature type="region of interest" description="Disordered" evidence="1">
    <location>
        <begin position="258"/>
        <end position="316"/>
    </location>
</feature>
<evidence type="ECO:0000313" key="2">
    <source>
        <dbReference type="EMBL" id="KAF6220004.1"/>
    </source>
</evidence>
<reference evidence="2 3" key="1">
    <citation type="journal article" date="2020" name="Genomics">
        <title>Complete, high-quality genomes from long-read metagenomic sequencing of two wolf lichen thalli reveals enigmatic genome architecture.</title>
        <authorList>
            <person name="McKenzie S.K."/>
            <person name="Walston R.F."/>
            <person name="Allen J.L."/>
        </authorList>
    </citation>
    <scope>NUCLEOTIDE SEQUENCE [LARGE SCALE GENOMIC DNA]</scope>
    <source>
        <strain evidence="2">WasteWater1</strain>
    </source>
</reference>
<evidence type="ECO:0000313" key="3">
    <source>
        <dbReference type="Proteomes" id="UP000593566"/>
    </source>
</evidence>
<feature type="compositionally biased region" description="Polar residues" evidence="1">
    <location>
        <begin position="258"/>
        <end position="288"/>
    </location>
</feature>
<sequence>MSEEVQRSGTYAPPVTPLTSASPSDQLGKCLDSYATSVREIEKYRTLITSRDIQRDCEGKSSSEYRLMIWQAALSLNECALKENIMCIVPLAVEVATGKNLPAEISESIYDMIFSNKAWTSHQLRNNEQNKQQHDFLSSTKRGQVYIENTVEEQPRKKRWIPKVEDPQSGYAKRPFRAQEQKPSQNMLDRNDTATIDTLAEQRKPCLDLNPAESLQTLLHLSGIGASSPGTHASGTTDILEESYPTEKMEASLNTALNSVEPSESLNSRSEHSTQSSHCHPSTTTNNDTSEDARDSIDLDDSDSKPDGEDEGFWFYTESPDLYFQTGIEI</sequence>
<dbReference type="RefSeq" id="XP_037149439.1">
    <property type="nucleotide sequence ID" value="XM_037294751.1"/>
</dbReference>
<protein>
    <submittedName>
        <fullName evidence="2">Uncharacterized protein</fullName>
    </submittedName>
</protein>
<dbReference type="GeneID" id="59332240"/>
<organism evidence="2 3">
    <name type="scientific">Letharia lupina</name>
    <dbReference type="NCBI Taxonomy" id="560253"/>
    <lineage>
        <taxon>Eukaryota</taxon>
        <taxon>Fungi</taxon>
        <taxon>Dikarya</taxon>
        <taxon>Ascomycota</taxon>
        <taxon>Pezizomycotina</taxon>
        <taxon>Lecanoromycetes</taxon>
        <taxon>OSLEUM clade</taxon>
        <taxon>Lecanoromycetidae</taxon>
        <taxon>Lecanorales</taxon>
        <taxon>Lecanorineae</taxon>
        <taxon>Parmeliaceae</taxon>
        <taxon>Letharia</taxon>
    </lineage>
</organism>